<dbReference type="Proteomes" id="UP000314294">
    <property type="component" value="Unassembled WGS sequence"/>
</dbReference>
<name>A0A4Z2I0V5_9TELE</name>
<evidence type="ECO:0000313" key="2">
    <source>
        <dbReference type="Proteomes" id="UP000314294"/>
    </source>
</evidence>
<organism evidence="1 2">
    <name type="scientific">Liparis tanakae</name>
    <name type="common">Tanaka's snailfish</name>
    <dbReference type="NCBI Taxonomy" id="230148"/>
    <lineage>
        <taxon>Eukaryota</taxon>
        <taxon>Metazoa</taxon>
        <taxon>Chordata</taxon>
        <taxon>Craniata</taxon>
        <taxon>Vertebrata</taxon>
        <taxon>Euteleostomi</taxon>
        <taxon>Actinopterygii</taxon>
        <taxon>Neopterygii</taxon>
        <taxon>Teleostei</taxon>
        <taxon>Neoteleostei</taxon>
        <taxon>Acanthomorphata</taxon>
        <taxon>Eupercaria</taxon>
        <taxon>Perciformes</taxon>
        <taxon>Cottioidei</taxon>
        <taxon>Cottales</taxon>
        <taxon>Liparidae</taxon>
        <taxon>Liparis</taxon>
    </lineage>
</organism>
<dbReference type="AlphaFoldDB" id="A0A4Z2I0V5"/>
<proteinExistence type="predicted"/>
<keyword evidence="2" id="KW-1185">Reference proteome</keyword>
<dbReference type="EMBL" id="SRLO01000148">
    <property type="protein sequence ID" value="TNN71587.1"/>
    <property type="molecule type" value="Genomic_DNA"/>
</dbReference>
<sequence length="77" mass="8376">MCPNESSCLPMYVVLWVSLDINQGRWGDSSTVTPMGLCVFIGVCTAPPVYSPSSRCSSLLQSKLTSEFDRTSSPVVR</sequence>
<comment type="caution">
    <text evidence="1">The sequence shown here is derived from an EMBL/GenBank/DDBJ whole genome shotgun (WGS) entry which is preliminary data.</text>
</comment>
<accession>A0A4Z2I0V5</accession>
<protein>
    <submittedName>
        <fullName evidence="1">Uncharacterized protein</fullName>
    </submittedName>
</protein>
<reference evidence="1 2" key="1">
    <citation type="submission" date="2019-03" db="EMBL/GenBank/DDBJ databases">
        <title>First draft genome of Liparis tanakae, snailfish: a comprehensive survey of snailfish specific genes.</title>
        <authorList>
            <person name="Kim W."/>
            <person name="Song I."/>
            <person name="Jeong J.-H."/>
            <person name="Kim D."/>
            <person name="Kim S."/>
            <person name="Ryu S."/>
            <person name="Song J.Y."/>
            <person name="Lee S.K."/>
        </authorList>
    </citation>
    <scope>NUCLEOTIDE SEQUENCE [LARGE SCALE GENOMIC DNA]</scope>
    <source>
        <tissue evidence="1">Muscle</tissue>
    </source>
</reference>
<evidence type="ECO:0000313" key="1">
    <source>
        <dbReference type="EMBL" id="TNN71587.1"/>
    </source>
</evidence>
<gene>
    <name evidence="1" type="ORF">EYF80_018273</name>
</gene>